<evidence type="ECO:0000259" key="1">
    <source>
        <dbReference type="PROSITE" id="PS50837"/>
    </source>
</evidence>
<evidence type="ECO:0000313" key="2">
    <source>
        <dbReference type="EMBL" id="SDY58675.1"/>
    </source>
</evidence>
<dbReference type="RefSeq" id="WP_176984736.1">
    <property type="nucleotide sequence ID" value="NZ_BOND01000030.1"/>
</dbReference>
<keyword evidence="3" id="KW-1185">Reference proteome</keyword>
<reference evidence="3" key="1">
    <citation type="submission" date="2016-10" db="EMBL/GenBank/DDBJ databases">
        <authorList>
            <person name="Varghese N."/>
            <person name="Submissions S."/>
        </authorList>
    </citation>
    <scope>NUCLEOTIDE SEQUENCE [LARGE SCALE GENOMIC DNA]</scope>
    <source>
        <strain evidence="3">DSM 44718</strain>
    </source>
</reference>
<dbReference type="STRING" id="137265.SAMN05421684_0497"/>
<dbReference type="InterPro" id="IPR025139">
    <property type="entry name" value="DUF4062"/>
</dbReference>
<dbReference type="EMBL" id="FNQB01000001">
    <property type="protein sequence ID" value="SDY58675.1"/>
    <property type="molecule type" value="Genomic_DNA"/>
</dbReference>
<dbReference type="InterPro" id="IPR004155">
    <property type="entry name" value="PBS_lyase_HEAT"/>
</dbReference>
<dbReference type="Pfam" id="PF13271">
    <property type="entry name" value="DUF4062"/>
    <property type="match status" value="1"/>
</dbReference>
<organism evidence="2 3">
    <name type="scientific">Asanoa ishikariensis</name>
    <dbReference type="NCBI Taxonomy" id="137265"/>
    <lineage>
        <taxon>Bacteria</taxon>
        <taxon>Bacillati</taxon>
        <taxon>Actinomycetota</taxon>
        <taxon>Actinomycetes</taxon>
        <taxon>Micromonosporales</taxon>
        <taxon>Micromonosporaceae</taxon>
        <taxon>Asanoa</taxon>
    </lineage>
</organism>
<dbReference type="InterPro" id="IPR027417">
    <property type="entry name" value="P-loop_NTPase"/>
</dbReference>
<sequence length="1445" mass="160734">MTKVYVSATFRDLEECRSAVKLALRRLRVEDVAMESYVAEDRRPVERCLEDVAECDLYVGIFAWRYGFVPPGYDRSITELEYRQAEAMGKPCLIFLLDEEAPWPRVHIDRGGEAEQIEALRSELVVRHMCSTFTGPGDLAALVTAAVANCLADIGRPTGPLQSLSAETLKRYYDRLHQQYGGLDLDALTPPQRDEYLQMRLTSVFIEQSVREDPPPVELPREWWQRMQYEGHLETEDVPDEVDPDELALLHKAYRAKPLRRLFDIVAAPDNQAIVLLGDPGSGKSTAARYIALALSQNGTPVDDRLGPLDGHLPLFIELRSYVALYAEGKCSNFVDYLDHRAGLDGLGLERAALLRYVTGGGPAVVIFDGLDEIFDKRRREAVANQIAAFAGEFPHVRVIVTSRIIGYARRVLSELGFAHFTLQDLDDNQITEFLASWYDLAMNDRPGDSAARRARLLAAMRHSPSIRELAGNPMLLTILAIIGKHQALPRERWKLFDHAASVLVEHWDINRHLQDQYESPGFIDAEDKKELLRRLAYKVQSGERGLAANYVSAEDLSEVFEEYLAERYQKDPAEARAIARSMINQFRERNFILSRYGPHLYGFVHRTFLEFFCAEAVVGKFKHDQQWPFSRLKDLFVEHWADPSWREVLRLVAGALHERHTAQLISLLATNVNHPWPAGAFAQPPWNLALAAQCLAEVRNPHTAVSGPAQDLLRRIILLIEHCVSIDDRDTMALIETEILPAARTIGATWPGGQIYLNWYRRRGVRLIWSSVSAYAAQLAAILAPPSEHIEDLFSTVLSAIDDRWASYAAVAGLAELAQVASTAANRGAYQLALTRAGEELIRRARDDAYAGVRLAAVEALGERFGTDARVRDVLLERATVDGYAAVRLAAVRALGERFRDESAVRRLLLDRTRRDGNAGVRRTAVQMMERLPYDETVRSALVDRVRTDRDAEVVAVAARALNDWGLGYEHLREVLIERIRAEPDGVVRRASVRVLADRLGSGQPVQSLLTALLHDDRDAGVLSSAAKTLVERFDAAETVKSLLIERTGRDPDEIARRAAVQILREHFRADTEVHTALVECARRDHSAEVRLVAIRALTAALPGFAPATTALAKIAHTDTDAAVRLAATEALVKKIGLDATVCAVLSRLVGEDPDATVRRTAVEALAERCGGDTQVRRELLDRARQDAHAEVRGAAVRALARHAAADPEVIALLLERTRDDPDGQVFAAAAKVADDGTRSVITARVQSDANPRVREAAAHALQPYAAEPEVREILLDRIRRDPDALVVTEAAVALVAAGIDDEHRDLLALRATGDDETVRAAALRALGESFGGDPAIRALLIEAVRRDSDLRVRREALRVLGERLYAHEEVRQILVDMVRDGDWSIREASVRALCERFGGDTEIRRLLVTLASTDDDRNFRRLAGQALSWLPGADPEHLPDIGD</sequence>
<dbReference type="InterPro" id="IPR016024">
    <property type="entry name" value="ARM-type_fold"/>
</dbReference>
<dbReference type="GO" id="GO:0016491">
    <property type="term" value="F:oxidoreductase activity"/>
    <property type="evidence" value="ECO:0007669"/>
    <property type="project" value="TreeGrafter"/>
</dbReference>
<dbReference type="PANTHER" id="PTHR12697:SF38">
    <property type="entry name" value="PBS LYASE HEAT DOMAIN PROTEIN REPEAT-CONTAINING PROTEIN"/>
    <property type="match status" value="1"/>
</dbReference>
<dbReference type="Pfam" id="PF13646">
    <property type="entry name" value="HEAT_2"/>
    <property type="match status" value="4"/>
</dbReference>
<dbReference type="Proteomes" id="UP000199632">
    <property type="component" value="Unassembled WGS sequence"/>
</dbReference>
<dbReference type="Gene3D" id="3.40.50.300">
    <property type="entry name" value="P-loop containing nucleotide triphosphate hydrolases"/>
    <property type="match status" value="1"/>
</dbReference>
<proteinExistence type="predicted"/>
<protein>
    <submittedName>
        <fullName evidence="2">NACHT domain-containing protein</fullName>
    </submittedName>
</protein>
<dbReference type="PANTHER" id="PTHR12697">
    <property type="entry name" value="PBS LYASE HEAT-LIKE PROTEIN"/>
    <property type="match status" value="1"/>
</dbReference>
<dbReference type="SUPFAM" id="SSF52540">
    <property type="entry name" value="P-loop containing nucleoside triphosphate hydrolases"/>
    <property type="match status" value="1"/>
</dbReference>
<gene>
    <name evidence="2" type="ORF">SAMN05421684_0497</name>
</gene>
<feature type="domain" description="NACHT" evidence="1">
    <location>
        <begin position="272"/>
        <end position="404"/>
    </location>
</feature>
<dbReference type="SUPFAM" id="SSF48371">
    <property type="entry name" value="ARM repeat"/>
    <property type="match status" value="2"/>
</dbReference>
<dbReference type="InterPro" id="IPR007111">
    <property type="entry name" value="NACHT_NTPase"/>
</dbReference>
<dbReference type="InterPro" id="IPR011989">
    <property type="entry name" value="ARM-like"/>
</dbReference>
<dbReference type="PROSITE" id="PS50837">
    <property type="entry name" value="NACHT"/>
    <property type="match status" value="1"/>
</dbReference>
<dbReference type="Pfam" id="PF05729">
    <property type="entry name" value="NACHT"/>
    <property type="match status" value="1"/>
</dbReference>
<name>A0A1H3L461_9ACTN</name>
<dbReference type="Gene3D" id="1.25.10.10">
    <property type="entry name" value="Leucine-rich Repeat Variant"/>
    <property type="match status" value="4"/>
</dbReference>
<accession>A0A1H3L461</accession>
<evidence type="ECO:0000313" key="3">
    <source>
        <dbReference type="Proteomes" id="UP000199632"/>
    </source>
</evidence>
<dbReference type="SMART" id="SM00567">
    <property type="entry name" value="EZ_HEAT"/>
    <property type="match status" value="12"/>
</dbReference>